<dbReference type="STRING" id="1032480.MLP_07140"/>
<accession>F5XL40</accession>
<organism evidence="10 11">
    <name type="scientific">Microlunatus phosphovorus (strain ATCC 700054 / DSM 10555 / JCM 9379 / NBRC 101784 / NCIMB 13414 / VKM Ac-1990 / NM-1)</name>
    <dbReference type="NCBI Taxonomy" id="1032480"/>
    <lineage>
        <taxon>Bacteria</taxon>
        <taxon>Bacillati</taxon>
        <taxon>Actinomycetota</taxon>
        <taxon>Actinomycetes</taxon>
        <taxon>Propionibacteriales</taxon>
        <taxon>Propionibacteriaceae</taxon>
        <taxon>Microlunatus</taxon>
    </lineage>
</organism>
<keyword evidence="3" id="KW-1003">Cell membrane</keyword>
<gene>
    <name evidence="10" type="ordered locus">MLP_07140</name>
</gene>
<keyword evidence="5 7" id="KW-1133">Transmembrane helix</keyword>
<dbReference type="Gene3D" id="1.10.3720.10">
    <property type="entry name" value="MetI-like"/>
    <property type="match status" value="1"/>
</dbReference>
<dbReference type="CDD" id="cd06261">
    <property type="entry name" value="TM_PBP2"/>
    <property type="match status" value="1"/>
</dbReference>
<dbReference type="AlphaFoldDB" id="F5XL40"/>
<dbReference type="HOGENOM" id="CLU_016047_0_3_11"/>
<evidence type="ECO:0000256" key="6">
    <source>
        <dbReference type="ARBA" id="ARBA00023136"/>
    </source>
</evidence>
<dbReference type="InterPro" id="IPR000515">
    <property type="entry name" value="MetI-like"/>
</dbReference>
<feature type="domain" description="ABC transmembrane type-1" evidence="9">
    <location>
        <begin position="88"/>
        <end position="297"/>
    </location>
</feature>
<keyword evidence="11" id="KW-1185">Reference proteome</keyword>
<keyword evidence="4 7" id="KW-0812">Transmembrane</keyword>
<reference evidence="10 11" key="1">
    <citation type="submission" date="2011-05" db="EMBL/GenBank/DDBJ databases">
        <title>Whole genome sequence of Microlunatus phosphovorus NM-1.</title>
        <authorList>
            <person name="Hosoyama A."/>
            <person name="Sasaki K."/>
            <person name="Harada T."/>
            <person name="Igarashi R."/>
            <person name="Kawakoshi A."/>
            <person name="Sasagawa M."/>
            <person name="Fukada J."/>
            <person name="Nakamura S."/>
            <person name="Katano Y."/>
            <person name="Hanada S."/>
            <person name="Kamagata Y."/>
            <person name="Nakamura N."/>
            <person name="Yamazaki S."/>
            <person name="Fujita N."/>
        </authorList>
    </citation>
    <scope>NUCLEOTIDE SEQUENCE [LARGE SCALE GENOMIC DNA]</scope>
    <source>
        <strain evidence="11">ATCC 700054 / DSM 10555 / JCM 9379 / NBRC 101784 / NCIMB 13414 / VKM Ac-1990 / NM-1</strain>
    </source>
</reference>
<proteinExistence type="inferred from homology"/>
<evidence type="ECO:0000256" key="3">
    <source>
        <dbReference type="ARBA" id="ARBA00022475"/>
    </source>
</evidence>
<feature type="transmembrane region" description="Helical" evidence="7">
    <location>
        <begin position="88"/>
        <end position="110"/>
    </location>
</feature>
<dbReference type="eggNOG" id="COG1175">
    <property type="taxonomic scope" value="Bacteria"/>
</dbReference>
<sequence>MMSTLTKARPEPAEQAPSGDLSRADRWRLRGPLLPALVFTLVLTQIPFVLTIFYSFRRWNLLAGGEQGFNWGRNYVDVFTDPIFWKSILNTLLITGVSTIACIVFGLLVAMALNHSFPGRGFARTLAITPFFAMPVAVTLFWRSAMFDPTFGFFGFVSRTLGLPSVSWLSDYPLVALIILLTWRFCPFALLIMLAGLQGAPQDQLEAAQVDGAGWLSRFRYIVLPHLRPFIELASLLLAMNLIQTFGEIALLTAGGPAYATTNITFYIYLKAFNAFDFGFASALGVVSLVLTIALVSPALRLLSGIFQAEGRR</sequence>
<evidence type="ECO:0000313" key="10">
    <source>
        <dbReference type="EMBL" id="BAK33728.1"/>
    </source>
</evidence>
<dbReference type="KEGG" id="mph:MLP_07140"/>
<keyword evidence="2 7" id="KW-0813">Transport</keyword>
<feature type="transmembrane region" description="Helical" evidence="7">
    <location>
        <begin position="122"/>
        <end position="142"/>
    </location>
</feature>
<feature type="transmembrane region" description="Helical" evidence="7">
    <location>
        <begin position="33"/>
        <end position="56"/>
    </location>
</feature>
<dbReference type="InterPro" id="IPR035906">
    <property type="entry name" value="MetI-like_sf"/>
</dbReference>
<evidence type="ECO:0000256" key="2">
    <source>
        <dbReference type="ARBA" id="ARBA00022448"/>
    </source>
</evidence>
<dbReference type="Pfam" id="PF00528">
    <property type="entry name" value="BPD_transp_1"/>
    <property type="match status" value="1"/>
</dbReference>
<protein>
    <submittedName>
        <fullName evidence="10">Putative sugar ABC transporter permease protein</fullName>
    </submittedName>
</protein>
<evidence type="ECO:0000313" key="11">
    <source>
        <dbReference type="Proteomes" id="UP000007947"/>
    </source>
</evidence>
<dbReference type="Proteomes" id="UP000007947">
    <property type="component" value="Chromosome"/>
</dbReference>
<dbReference type="PANTHER" id="PTHR43005:SF2">
    <property type="entry name" value="INTEGRAL MEMBRANE SUGAR TRANSPORT PROTEIN"/>
    <property type="match status" value="1"/>
</dbReference>
<evidence type="ECO:0000256" key="4">
    <source>
        <dbReference type="ARBA" id="ARBA00022692"/>
    </source>
</evidence>
<feature type="transmembrane region" description="Helical" evidence="7">
    <location>
        <begin position="236"/>
        <end position="260"/>
    </location>
</feature>
<comment type="subcellular location">
    <subcellularLocation>
        <location evidence="1 7">Cell membrane</location>
        <topology evidence="1 7">Multi-pass membrane protein</topology>
    </subcellularLocation>
</comment>
<dbReference type="PROSITE" id="PS50928">
    <property type="entry name" value="ABC_TM1"/>
    <property type="match status" value="1"/>
</dbReference>
<feature type="region of interest" description="Disordered" evidence="8">
    <location>
        <begin position="1"/>
        <end position="20"/>
    </location>
</feature>
<evidence type="ECO:0000256" key="5">
    <source>
        <dbReference type="ARBA" id="ARBA00022989"/>
    </source>
</evidence>
<feature type="transmembrane region" description="Helical" evidence="7">
    <location>
        <begin position="174"/>
        <end position="197"/>
    </location>
</feature>
<keyword evidence="6 7" id="KW-0472">Membrane</keyword>
<name>F5XL40_MICPN</name>
<evidence type="ECO:0000256" key="7">
    <source>
        <dbReference type="RuleBase" id="RU363032"/>
    </source>
</evidence>
<evidence type="ECO:0000256" key="8">
    <source>
        <dbReference type="SAM" id="MobiDB-lite"/>
    </source>
</evidence>
<comment type="similarity">
    <text evidence="7">Belongs to the binding-protein-dependent transport system permease family.</text>
</comment>
<evidence type="ECO:0000259" key="9">
    <source>
        <dbReference type="PROSITE" id="PS50928"/>
    </source>
</evidence>
<dbReference type="GO" id="GO:0055085">
    <property type="term" value="P:transmembrane transport"/>
    <property type="evidence" value="ECO:0007669"/>
    <property type="project" value="InterPro"/>
</dbReference>
<dbReference type="EMBL" id="AP012204">
    <property type="protein sequence ID" value="BAK33728.1"/>
    <property type="molecule type" value="Genomic_DNA"/>
</dbReference>
<dbReference type="SUPFAM" id="SSF161098">
    <property type="entry name" value="MetI-like"/>
    <property type="match status" value="1"/>
</dbReference>
<dbReference type="GO" id="GO:0005886">
    <property type="term" value="C:plasma membrane"/>
    <property type="evidence" value="ECO:0007669"/>
    <property type="project" value="UniProtKB-SubCell"/>
</dbReference>
<feature type="transmembrane region" description="Helical" evidence="7">
    <location>
        <begin position="280"/>
        <end position="303"/>
    </location>
</feature>
<dbReference type="PANTHER" id="PTHR43005">
    <property type="entry name" value="BLR7065 PROTEIN"/>
    <property type="match status" value="1"/>
</dbReference>
<evidence type="ECO:0000256" key="1">
    <source>
        <dbReference type="ARBA" id="ARBA00004651"/>
    </source>
</evidence>